<feature type="region of interest" description="Disordered" evidence="1">
    <location>
        <begin position="763"/>
        <end position="791"/>
    </location>
</feature>
<feature type="region of interest" description="Disordered" evidence="1">
    <location>
        <begin position="1079"/>
        <end position="1132"/>
    </location>
</feature>
<evidence type="ECO:0000256" key="2">
    <source>
        <dbReference type="SAM" id="SignalP"/>
    </source>
</evidence>
<feature type="compositionally biased region" description="Low complexity" evidence="1">
    <location>
        <begin position="250"/>
        <end position="267"/>
    </location>
</feature>
<protein>
    <submittedName>
        <fullName evidence="4 5">Uncharacterized protein LOC101892224</fullName>
    </submittedName>
</protein>
<gene>
    <name evidence="4 5" type="primary">LOC101892224</name>
</gene>
<feature type="region of interest" description="Disordered" evidence="1">
    <location>
        <begin position="814"/>
        <end position="839"/>
    </location>
</feature>
<feature type="compositionally biased region" description="Polar residues" evidence="1">
    <location>
        <begin position="298"/>
        <end position="317"/>
    </location>
</feature>
<feature type="compositionally biased region" description="Low complexity" evidence="1">
    <location>
        <begin position="388"/>
        <end position="397"/>
    </location>
</feature>
<dbReference type="VEuPathDB" id="VectorBase:MDOMA2_000600"/>
<reference evidence="4 5" key="1">
    <citation type="submission" date="2025-05" db="UniProtKB">
        <authorList>
            <consortium name="RefSeq"/>
        </authorList>
    </citation>
    <scope>IDENTIFICATION</scope>
    <source>
        <strain evidence="4 5">Aabys</strain>
        <tissue evidence="4 5">Whole body</tissue>
    </source>
</reference>
<dbReference type="KEGG" id="mde:101892224"/>
<feature type="region of interest" description="Disordered" evidence="1">
    <location>
        <begin position="594"/>
        <end position="614"/>
    </location>
</feature>
<evidence type="ECO:0000313" key="3">
    <source>
        <dbReference type="Proteomes" id="UP001652621"/>
    </source>
</evidence>
<feature type="region of interest" description="Disordered" evidence="1">
    <location>
        <begin position="385"/>
        <end position="419"/>
    </location>
</feature>
<feature type="compositionally biased region" description="Polar residues" evidence="1">
    <location>
        <begin position="229"/>
        <end position="239"/>
    </location>
</feature>
<feature type="chain" id="PRO_5045020577" evidence="2">
    <location>
        <begin position="31"/>
        <end position="1449"/>
    </location>
</feature>
<keyword evidence="2" id="KW-0732">Signal</keyword>
<proteinExistence type="predicted"/>
<dbReference type="OrthoDB" id="6363232at2759"/>
<feature type="compositionally biased region" description="Pro residues" evidence="1">
    <location>
        <begin position="72"/>
        <end position="81"/>
    </location>
</feature>
<feature type="region of interest" description="Disordered" evidence="1">
    <location>
        <begin position="1428"/>
        <end position="1449"/>
    </location>
</feature>
<feature type="compositionally biased region" description="Low complexity" evidence="1">
    <location>
        <begin position="1429"/>
        <end position="1442"/>
    </location>
</feature>
<evidence type="ECO:0000313" key="5">
    <source>
        <dbReference type="RefSeq" id="XP_058984300.1"/>
    </source>
</evidence>
<feature type="compositionally biased region" description="Low complexity" evidence="1">
    <location>
        <begin position="129"/>
        <end position="138"/>
    </location>
</feature>
<dbReference type="GeneID" id="101892224"/>
<feature type="region of interest" description="Disordered" evidence="1">
    <location>
        <begin position="164"/>
        <end position="318"/>
    </location>
</feature>
<organism evidence="3 4">
    <name type="scientific">Musca domestica</name>
    <name type="common">House fly</name>
    <dbReference type="NCBI Taxonomy" id="7370"/>
    <lineage>
        <taxon>Eukaryota</taxon>
        <taxon>Metazoa</taxon>
        <taxon>Ecdysozoa</taxon>
        <taxon>Arthropoda</taxon>
        <taxon>Hexapoda</taxon>
        <taxon>Insecta</taxon>
        <taxon>Pterygota</taxon>
        <taxon>Neoptera</taxon>
        <taxon>Endopterygota</taxon>
        <taxon>Diptera</taxon>
        <taxon>Brachycera</taxon>
        <taxon>Muscomorpha</taxon>
        <taxon>Muscoidea</taxon>
        <taxon>Muscidae</taxon>
        <taxon>Musca</taxon>
    </lineage>
</organism>
<dbReference type="RefSeq" id="XP_058984300.1">
    <property type="nucleotide sequence ID" value="XM_059128317.1"/>
</dbReference>
<feature type="compositionally biased region" description="Low complexity" evidence="1">
    <location>
        <begin position="1289"/>
        <end position="1315"/>
    </location>
</feature>
<feature type="compositionally biased region" description="Polar residues" evidence="1">
    <location>
        <begin position="44"/>
        <end position="53"/>
    </location>
</feature>
<evidence type="ECO:0000256" key="1">
    <source>
        <dbReference type="SAM" id="MobiDB-lite"/>
    </source>
</evidence>
<feature type="compositionally biased region" description="Low complexity" evidence="1">
    <location>
        <begin position="88"/>
        <end position="120"/>
    </location>
</feature>
<feature type="signal peptide" evidence="2">
    <location>
        <begin position="1"/>
        <end position="30"/>
    </location>
</feature>
<sequence>MKSLALNLFQKILPLLMVLLLLLLATLATAATTTTTTTAPAVEVTSSTPSSSRRNQHFAGRTRFSFVRTTTPVPPSLPRPPQLRRRFSTTTISPSGSSGGSSTSSISLPTSTTSPPATAAKMAQRQRRLPQAARQHAASASEIITSKPAIVGEASTLASTRLVRHVDATTPKSNSNKDDDGGGGGIRQHRSFQTNSQTDRSSVFGEENGDKTQFPTKRRTFGRTVVPTEGNNNHNSAAESPSPRYQRFRTTTNYNKSQSSSSATTTAHFDGRQLSLKSNSASDDDSPTKLPPPPPSPTGNSNNIKLTTRHNQQQTPKTPRMIHRLVAGHIQNNDNRPAASSNNSTRIRYILPLNTDDTSPLGSRNNGILSSSYRDNKLNANIRIDSRTTTTTTETPTSKGIKNSTHDEEGDYHDDDEALLDDSGDFDNWDNGILRLSAGSGKENTLKSKKNKDESKKTLADQVKDGKYGLIEKELFRRPPKRPGVLSYLPNKEVPEDNERNYGGLNEEDIWLAEDHLLVIKGGSLNEDNPAEPWPAIDDFNAAGRQIKIPDNPKVPPPFPVQLEENGPVQLIGNNKLTVVYPIANEPLSIYSGGSAGPEVHNASPESDSDDEKNLITRPGALKGVKENEDAAGGYNYASPPLPWLVANNKTSVDSAPPLNKPVNYPVLGPFLYGRNGSLDNATDDFDEDDPSLYYPPPYSFVYKSNYTNPVPPGPLVPGIVVPPPPDQFSKLEKSEKERRPSHGGVSTPIRYRVYSTTSTTTPLPIVTTTTTAPTTSSTTTTTTTTTTTESPYRNTITKITEYTPKIIHIASPSPRPVYTPTASPAIGSRIPTTTSPPPNRVSLQNIQPVPVPVAVPIPIYPANVEQNIRPGTISFVPTTPEPNVESFSKSNPIYYEYFEAKRQHQPTSQIFDEFLSTTVKPYPTPSPKPIKLYNTSKRPYKNRYLQNNVPSNHRYVDENIVVITPKPELRQKQRPYYKPRPLHNFEQDVSNVRDSLRYYQNQELRDNNIPRTPKAKPVFDYNNNYETTKSVTSDGSRNTFQPPLEYDVEPFQPMVTYSPPVGDDDAFKAVNLDKADNISLQPQGREEPAGEQELYSPQPKYVSTTTLVPIQQPERSKKLRAGAKYLQQHSSQYQQQRQQQFQQQQQFRQQQQQQQLEYNRWVAVNKQEFETRYTTPENAPRQRERYQEPAPILQPQRNRDGYYYGPSRQNNRFYEEPFQNAPNRKIINYRPAAPPISAPQVQQQQLAPQPLWSLENDTYVNYAPNRPPLNPDAEFINPYQTIPINTYQQQQQQQQQTQRLGAYQQQLHHQQQQQSGIAPPALSHQSQYYAPPQQVQVPQRLPSRQFQSPPQPVSLHRDILVNYRQPLPPINPDSEYISHPQVVRNPIAANPYYRNGGNQYRPAGIPVPNLNIESEADVYFLTPKFRRANNLGNSNNSDNRNQPATNGK</sequence>
<feature type="region of interest" description="Disordered" evidence="1">
    <location>
        <begin position="39"/>
        <end position="140"/>
    </location>
</feature>
<keyword evidence="3" id="KW-1185">Reference proteome</keyword>
<feature type="region of interest" description="Disordered" evidence="1">
    <location>
        <begin position="1287"/>
        <end position="1320"/>
    </location>
</feature>
<feature type="region of interest" description="Disordered" evidence="1">
    <location>
        <begin position="725"/>
        <end position="748"/>
    </location>
</feature>
<evidence type="ECO:0000313" key="4">
    <source>
        <dbReference type="RefSeq" id="XP_005185395.3"/>
    </source>
</evidence>
<dbReference type="RefSeq" id="XP_005185395.3">
    <property type="nucleotide sequence ID" value="XM_005185338.3"/>
</dbReference>
<feature type="compositionally biased region" description="Polar residues" evidence="1">
    <location>
        <begin position="191"/>
        <end position="201"/>
    </location>
</feature>
<name>A0A9J7CUP1_MUSDO</name>
<feature type="compositionally biased region" description="Basic and acidic residues" evidence="1">
    <location>
        <begin position="730"/>
        <end position="741"/>
    </location>
</feature>
<accession>A0A9J7CUP1</accession>
<dbReference type="Proteomes" id="UP001652621">
    <property type="component" value="Unplaced"/>
</dbReference>
<feature type="compositionally biased region" description="Acidic residues" evidence="1">
    <location>
        <begin position="408"/>
        <end position="419"/>
    </location>
</feature>